<dbReference type="AlphaFoldDB" id="A0A5C3NLZ2"/>
<evidence type="ECO:0000313" key="2">
    <source>
        <dbReference type="EMBL" id="TFK78245.1"/>
    </source>
</evidence>
<feature type="region of interest" description="Disordered" evidence="1">
    <location>
        <begin position="165"/>
        <end position="204"/>
    </location>
</feature>
<evidence type="ECO:0000313" key="3">
    <source>
        <dbReference type="Proteomes" id="UP000308197"/>
    </source>
</evidence>
<proteinExistence type="predicted"/>
<protein>
    <submittedName>
        <fullName evidence="2">Uncharacterized protein</fullName>
    </submittedName>
</protein>
<dbReference type="EMBL" id="ML212680">
    <property type="protein sequence ID" value="TFK78245.1"/>
    <property type="molecule type" value="Genomic_DNA"/>
</dbReference>
<keyword evidence="3" id="KW-1185">Reference proteome</keyword>
<organism evidence="2 3">
    <name type="scientific">Polyporus arcularius HHB13444</name>
    <dbReference type="NCBI Taxonomy" id="1314778"/>
    <lineage>
        <taxon>Eukaryota</taxon>
        <taxon>Fungi</taxon>
        <taxon>Dikarya</taxon>
        <taxon>Basidiomycota</taxon>
        <taxon>Agaricomycotina</taxon>
        <taxon>Agaricomycetes</taxon>
        <taxon>Polyporales</taxon>
        <taxon>Polyporaceae</taxon>
        <taxon>Polyporus</taxon>
    </lineage>
</organism>
<dbReference type="InParanoid" id="A0A5C3NLZ2"/>
<name>A0A5C3NLZ2_9APHY</name>
<sequence length="204" mass="20673">MLSKTAGLDIDRVLATNRFTQGHTEDVSHAAAAPMIGGHLGAQQSPMATYARSSVPPTSPPPMSFYAHPQDEPIDAQTPRSAPVTSNRMIPEAHIVPTAEADAVAGANTSIDSQVNPPPGCAGERSISAAITWGSARRAVRSSFVPAPLFVGGGPTLQNLQGLSASAHSGTAGESAAGNGTQPVIEGSVPATTATPPEAPQENP</sequence>
<reference evidence="2 3" key="1">
    <citation type="journal article" date="2019" name="Nat. Ecol. Evol.">
        <title>Megaphylogeny resolves global patterns of mushroom evolution.</title>
        <authorList>
            <person name="Varga T."/>
            <person name="Krizsan K."/>
            <person name="Foldi C."/>
            <person name="Dima B."/>
            <person name="Sanchez-Garcia M."/>
            <person name="Sanchez-Ramirez S."/>
            <person name="Szollosi G.J."/>
            <person name="Szarkandi J.G."/>
            <person name="Papp V."/>
            <person name="Albert L."/>
            <person name="Andreopoulos W."/>
            <person name="Angelini C."/>
            <person name="Antonin V."/>
            <person name="Barry K.W."/>
            <person name="Bougher N.L."/>
            <person name="Buchanan P."/>
            <person name="Buyck B."/>
            <person name="Bense V."/>
            <person name="Catcheside P."/>
            <person name="Chovatia M."/>
            <person name="Cooper J."/>
            <person name="Damon W."/>
            <person name="Desjardin D."/>
            <person name="Finy P."/>
            <person name="Geml J."/>
            <person name="Haridas S."/>
            <person name="Hughes K."/>
            <person name="Justo A."/>
            <person name="Karasinski D."/>
            <person name="Kautmanova I."/>
            <person name="Kiss B."/>
            <person name="Kocsube S."/>
            <person name="Kotiranta H."/>
            <person name="LaButti K.M."/>
            <person name="Lechner B.E."/>
            <person name="Liimatainen K."/>
            <person name="Lipzen A."/>
            <person name="Lukacs Z."/>
            <person name="Mihaltcheva S."/>
            <person name="Morgado L.N."/>
            <person name="Niskanen T."/>
            <person name="Noordeloos M.E."/>
            <person name="Ohm R.A."/>
            <person name="Ortiz-Santana B."/>
            <person name="Ovrebo C."/>
            <person name="Racz N."/>
            <person name="Riley R."/>
            <person name="Savchenko A."/>
            <person name="Shiryaev A."/>
            <person name="Soop K."/>
            <person name="Spirin V."/>
            <person name="Szebenyi C."/>
            <person name="Tomsovsky M."/>
            <person name="Tulloss R.E."/>
            <person name="Uehling J."/>
            <person name="Grigoriev I.V."/>
            <person name="Vagvolgyi C."/>
            <person name="Papp T."/>
            <person name="Martin F.M."/>
            <person name="Miettinen O."/>
            <person name="Hibbett D.S."/>
            <person name="Nagy L.G."/>
        </authorList>
    </citation>
    <scope>NUCLEOTIDE SEQUENCE [LARGE SCALE GENOMIC DNA]</scope>
    <source>
        <strain evidence="2 3">HHB13444</strain>
    </source>
</reference>
<accession>A0A5C3NLZ2</accession>
<dbReference type="Proteomes" id="UP000308197">
    <property type="component" value="Unassembled WGS sequence"/>
</dbReference>
<evidence type="ECO:0000256" key="1">
    <source>
        <dbReference type="SAM" id="MobiDB-lite"/>
    </source>
</evidence>
<gene>
    <name evidence="2" type="ORF">K466DRAFT_607169</name>
</gene>